<evidence type="ECO:0008006" key="3">
    <source>
        <dbReference type="Google" id="ProtNLM"/>
    </source>
</evidence>
<dbReference type="Proteomes" id="UP001597135">
    <property type="component" value="Unassembled WGS sequence"/>
</dbReference>
<comment type="caution">
    <text evidence="1">The sequence shown here is derived from an EMBL/GenBank/DDBJ whole genome shotgun (WGS) entry which is preliminary data.</text>
</comment>
<gene>
    <name evidence="1" type="ORF">ACFQ4E_10585</name>
</gene>
<accession>A0ABW3ZIA7</accession>
<dbReference type="RefSeq" id="WP_386803315.1">
    <property type="nucleotide sequence ID" value="NZ_JBHTMU010000016.1"/>
</dbReference>
<reference evidence="2" key="1">
    <citation type="journal article" date="2019" name="Int. J. Syst. Evol. Microbiol.">
        <title>The Global Catalogue of Microorganisms (GCM) 10K type strain sequencing project: providing services to taxonomists for standard genome sequencing and annotation.</title>
        <authorList>
            <consortium name="The Broad Institute Genomics Platform"/>
            <consortium name="The Broad Institute Genome Sequencing Center for Infectious Disease"/>
            <person name="Wu L."/>
            <person name="Ma J."/>
        </authorList>
    </citation>
    <scope>NUCLEOTIDE SEQUENCE [LARGE SCALE GENOMIC DNA]</scope>
    <source>
        <strain evidence="2">CCUG 62953</strain>
    </source>
</reference>
<dbReference type="EMBL" id="JBHTMU010000016">
    <property type="protein sequence ID" value="MFD1342867.1"/>
    <property type="molecule type" value="Genomic_DNA"/>
</dbReference>
<evidence type="ECO:0000313" key="1">
    <source>
        <dbReference type="EMBL" id="MFD1342867.1"/>
    </source>
</evidence>
<evidence type="ECO:0000313" key="2">
    <source>
        <dbReference type="Proteomes" id="UP001597135"/>
    </source>
</evidence>
<protein>
    <recommendedName>
        <fullName evidence="3">BppU N-terminal domain-containing protein</fullName>
    </recommendedName>
</protein>
<name>A0ABW3ZIA7_9RHOB</name>
<organism evidence="1 2">
    <name type="scientific">Litorisediminicola beolgyonensis</name>
    <dbReference type="NCBI Taxonomy" id="1173614"/>
    <lineage>
        <taxon>Bacteria</taxon>
        <taxon>Pseudomonadati</taxon>
        <taxon>Pseudomonadota</taxon>
        <taxon>Alphaproteobacteria</taxon>
        <taxon>Rhodobacterales</taxon>
        <taxon>Paracoccaceae</taxon>
        <taxon>Litorisediminicola</taxon>
    </lineage>
</organism>
<sequence>MDSVFIGQNDTAPDIELQLFAPGGAPMDLTSAVSVELRVVDAQLSPVFSGMCTVFDAENGWVRYEWQADDTAEAGTFLGKFIVTFADQRMTVPNNGGTRIVVDREYAAG</sequence>
<proteinExistence type="predicted"/>
<keyword evidence="2" id="KW-1185">Reference proteome</keyword>